<dbReference type="SUPFAM" id="SSF52540">
    <property type="entry name" value="P-loop containing nucleoside triphosphate hydrolases"/>
    <property type="match status" value="1"/>
</dbReference>
<evidence type="ECO:0000259" key="5">
    <source>
        <dbReference type="PROSITE" id="PS51194"/>
    </source>
</evidence>
<dbReference type="InterPro" id="IPR050079">
    <property type="entry name" value="DEAD_box_RNA_helicase"/>
</dbReference>
<reference evidence="6" key="1">
    <citation type="journal article" date="2023" name="bioRxiv">
        <title>Scaffold-level genome assemblies of two parasitoid biocontrol wasps reveal the parthenogenesis mechanism and an associated novel virus.</title>
        <authorList>
            <person name="Inwood S."/>
            <person name="Skelly J."/>
            <person name="Guhlin J."/>
            <person name="Harrop T."/>
            <person name="Goldson S."/>
            <person name="Dearden P."/>
        </authorList>
    </citation>
    <scope>NUCLEOTIDE SEQUENCE</scope>
    <source>
        <strain evidence="6">Irish</strain>
        <tissue evidence="6">Whole body</tissue>
    </source>
</reference>
<reference evidence="6" key="2">
    <citation type="submission" date="2023-03" db="EMBL/GenBank/DDBJ databases">
        <authorList>
            <person name="Inwood S.N."/>
            <person name="Skelly J.G."/>
            <person name="Guhlin J."/>
            <person name="Harrop T.W.R."/>
            <person name="Goldson S.G."/>
            <person name="Dearden P.K."/>
        </authorList>
    </citation>
    <scope>NUCLEOTIDE SEQUENCE</scope>
    <source>
        <strain evidence="6">Irish</strain>
        <tissue evidence="6">Whole body</tissue>
    </source>
</reference>
<protein>
    <recommendedName>
        <fullName evidence="5">Helicase C-terminal domain-containing protein</fullName>
    </recommendedName>
</protein>
<dbReference type="PANTHER" id="PTHR47959">
    <property type="entry name" value="ATP-DEPENDENT RNA HELICASE RHLE-RELATED"/>
    <property type="match status" value="1"/>
</dbReference>
<dbReference type="GO" id="GO:0003724">
    <property type="term" value="F:RNA helicase activity"/>
    <property type="evidence" value="ECO:0007669"/>
    <property type="project" value="TreeGrafter"/>
</dbReference>
<dbReference type="AlphaFoldDB" id="A0AA39FNY3"/>
<dbReference type="GO" id="GO:0016787">
    <property type="term" value="F:hydrolase activity"/>
    <property type="evidence" value="ECO:0007669"/>
    <property type="project" value="UniProtKB-KW"/>
</dbReference>
<gene>
    <name evidence="6" type="ORF">PV328_006117</name>
</gene>
<evidence type="ECO:0000256" key="4">
    <source>
        <dbReference type="ARBA" id="ARBA00022840"/>
    </source>
</evidence>
<accession>A0AA39FNY3</accession>
<evidence type="ECO:0000256" key="1">
    <source>
        <dbReference type="ARBA" id="ARBA00022741"/>
    </source>
</evidence>
<evidence type="ECO:0000256" key="2">
    <source>
        <dbReference type="ARBA" id="ARBA00022801"/>
    </source>
</evidence>
<dbReference type="Proteomes" id="UP001168990">
    <property type="component" value="Unassembled WGS sequence"/>
</dbReference>
<dbReference type="EMBL" id="JAQQBS010000002">
    <property type="protein sequence ID" value="KAK0172850.1"/>
    <property type="molecule type" value="Genomic_DNA"/>
</dbReference>
<dbReference type="GO" id="GO:0005829">
    <property type="term" value="C:cytosol"/>
    <property type="evidence" value="ECO:0007669"/>
    <property type="project" value="TreeGrafter"/>
</dbReference>
<keyword evidence="7" id="KW-1185">Reference proteome</keyword>
<keyword evidence="2" id="KW-0378">Hydrolase</keyword>
<evidence type="ECO:0000256" key="3">
    <source>
        <dbReference type="ARBA" id="ARBA00022806"/>
    </source>
</evidence>
<evidence type="ECO:0000313" key="7">
    <source>
        <dbReference type="Proteomes" id="UP001168990"/>
    </source>
</evidence>
<keyword evidence="3" id="KW-0347">Helicase</keyword>
<dbReference type="PANTHER" id="PTHR47959:SF8">
    <property type="entry name" value="RNA HELICASE"/>
    <property type="match status" value="1"/>
</dbReference>
<dbReference type="Pfam" id="PF00271">
    <property type="entry name" value="Helicase_C"/>
    <property type="match status" value="1"/>
</dbReference>
<dbReference type="Gene3D" id="3.40.50.300">
    <property type="entry name" value="P-loop containing nucleotide triphosphate hydrolases"/>
    <property type="match status" value="1"/>
</dbReference>
<keyword evidence="1" id="KW-0547">Nucleotide-binding</keyword>
<dbReference type="GO" id="GO:0005524">
    <property type="term" value="F:ATP binding"/>
    <property type="evidence" value="ECO:0007669"/>
    <property type="project" value="UniProtKB-KW"/>
</dbReference>
<dbReference type="PROSITE" id="PS51194">
    <property type="entry name" value="HELICASE_CTER"/>
    <property type="match status" value="1"/>
</dbReference>
<dbReference type="InterPro" id="IPR001650">
    <property type="entry name" value="Helicase_C-like"/>
</dbReference>
<evidence type="ECO:0000313" key="6">
    <source>
        <dbReference type="EMBL" id="KAK0172850.1"/>
    </source>
</evidence>
<keyword evidence="4" id="KW-0067">ATP-binding</keyword>
<sequence>MSLLNVLLKRKHDIDMHNRSNRKSDYFFNVDLGDSALFQKQNVRVLVVKDVAARGIHIPHLDNIMNFNFPAKSKLFVHRVGRCARAGCTGTAYSIVSGDEYPYLLIYIHFLVHN</sequence>
<organism evidence="6 7">
    <name type="scientific">Microctonus aethiopoides</name>
    <dbReference type="NCBI Taxonomy" id="144406"/>
    <lineage>
        <taxon>Eukaryota</taxon>
        <taxon>Metazoa</taxon>
        <taxon>Ecdysozoa</taxon>
        <taxon>Arthropoda</taxon>
        <taxon>Hexapoda</taxon>
        <taxon>Insecta</taxon>
        <taxon>Pterygota</taxon>
        <taxon>Neoptera</taxon>
        <taxon>Endopterygota</taxon>
        <taxon>Hymenoptera</taxon>
        <taxon>Apocrita</taxon>
        <taxon>Ichneumonoidea</taxon>
        <taxon>Braconidae</taxon>
        <taxon>Euphorinae</taxon>
        <taxon>Microctonus</taxon>
    </lineage>
</organism>
<name>A0AA39FNY3_9HYME</name>
<comment type="caution">
    <text evidence="6">The sequence shown here is derived from an EMBL/GenBank/DDBJ whole genome shotgun (WGS) entry which is preliminary data.</text>
</comment>
<dbReference type="SMART" id="SM00490">
    <property type="entry name" value="HELICc"/>
    <property type="match status" value="1"/>
</dbReference>
<proteinExistence type="predicted"/>
<feature type="domain" description="Helicase C-terminal" evidence="5">
    <location>
        <begin position="1"/>
        <end position="114"/>
    </location>
</feature>
<dbReference type="InterPro" id="IPR027417">
    <property type="entry name" value="P-loop_NTPase"/>
</dbReference>